<feature type="region of interest" description="Disordered" evidence="5">
    <location>
        <begin position="443"/>
        <end position="479"/>
    </location>
</feature>
<dbReference type="InterPro" id="IPR050688">
    <property type="entry name" value="Zinc_finger/UBP_domain"/>
</dbReference>
<evidence type="ECO:0000256" key="4">
    <source>
        <dbReference type="ARBA" id="ARBA00022833"/>
    </source>
</evidence>
<dbReference type="Proteomes" id="UP001217089">
    <property type="component" value="Unassembled WGS sequence"/>
</dbReference>
<organism evidence="7 8">
    <name type="scientific">Tegillarca granosa</name>
    <name type="common">Malaysian cockle</name>
    <name type="synonym">Anadara granosa</name>
    <dbReference type="NCBI Taxonomy" id="220873"/>
    <lineage>
        <taxon>Eukaryota</taxon>
        <taxon>Metazoa</taxon>
        <taxon>Spiralia</taxon>
        <taxon>Lophotrochozoa</taxon>
        <taxon>Mollusca</taxon>
        <taxon>Bivalvia</taxon>
        <taxon>Autobranchia</taxon>
        <taxon>Pteriomorphia</taxon>
        <taxon>Arcoida</taxon>
        <taxon>Arcoidea</taxon>
        <taxon>Arcidae</taxon>
        <taxon>Tegillarca</taxon>
    </lineage>
</organism>
<comment type="caution">
    <text evidence="7">The sequence shown here is derived from an EMBL/GenBank/DDBJ whole genome shotgun (WGS) entry which is preliminary data.</text>
</comment>
<dbReference type="EMBL" id="JARBDR010000813">
    <property type="protein sequence ID" value="KAJ8306541.1"/>
    <property type="molecule type" value="Genomic_DNA"/>
</dbReference>
<feature type="region of interest" description="Disordered" evidence="5">
    <location>
        <begin position="1"/>
        <end position="42"/>
    </location>
</feature>
<evidence type="ECO:0000313" key="8">
    <source>
        <dbReference type="Proteomes" id="UP001217089"/>
    </source>
</evidence>
<evidence type="ECO:0000313" key="7">
    <source>
        <dbReference type="EMBL" id="KAJ8306541.1"/>
    </source>
</evidence>
<feature type="domain" description="C2H2-type" evidence="6">
    <location>
        <begin position="95"/>
        <end position="118"/>
    </location>
</feature>
<sequence length="693" mass="79056">MKTMQQAVQQDDEYDAFDMEVDEVDEEEDMYDREEESEASERVIVPRSKTKSGLSKMPVKTVTSTMVTVTPSNTAPANSSGKTSSTVTVSSGLCWNCGYCDFVTLSQTFLKTHLNTQHAGKAHKYVAMLVSSQEEMNKIKERDAQMYQNPNPALLYGNISRSAAFANVPTVTAHKNMNQSPISSAIETSASYDDSGDEDESLPESEKKKYPLTYKCAHCNFNAPVSFKIKEHLQIKHIGCVLYALDMRAVKLKQRRYVFFCHRKNCSFTSKKTEEYLNHSESCTPWLLENCPEPVDANTKKCLELTRSFSQKISQKVFSMAKNFKTNKSAEYACIHCSYTSNNNTRVKKHILSNHKDSDTTMRDLQANKMNKKQHVFFCRHCLWETREGGELAIHLKERHNEENVGPIADPPSSMDERPLTAAELSTPEIPRNVNLLRVKFEPSRGEASPSSIDSSLSPSPSEEYTEKDEEDYIDDLEVPEEDVRNLMDLYIADEASRGGNSPGRPTREAAARASIRVRAQGQQPPLYRCIHCHSLNFGVNLTRKHIRIHHPEEAYRAMDIKKKNSKQACYFCFCPKDGCHFANVNEEAVINHAVQEHKYRKEEEELQRLQVLFNAPAITSPHSKTYEKQEKHVSSFECIYCSQSFVRASMEKLRQHIHTYHPGEEVIFRDCVARKLRKTSRCVYVRSSTLHV</sequence>
<feature type="domain" description="C2H2-type" evidence="6">
    <location>
        <begin position="637"/>
        <end position="662"/>
    </location>
</feature>
<keyword evidence="4" id="KW-0862">Zinc</keyword>
<feature type="compositionally biased region" description="Acidic residues" evidence="5">
    <location>
        <begin position="464"/>
        <end position="479"/>
    </location>
</feature>
<dbReference type="Gene3D" id="3.30.160.60">
    <property type="entry name" value="Classic Zinc Finger"/>
    <property type="match status" value="1"/>
</dbReference>
<keyword evidence="3" id="KW-0863">Zinc-finger</keyword>
<dbReference type="InterPro" id="IPR013087">
    <property type="entry name" value="Znf_C2H2_type"/>
</dbReference>
<protein>
    <recommendedName>
        <fullName evidence="6">C2H2-type domain-containing protein</fullName>
    </recommendedName>
</protein>
<accession>A0ABQ9EQA8</accession>
<keyword evidence="1" id="KW-0479">Metal-binding</keyword>
<keyword evidence="8" id="KW-1185">Reference proteome</keyword>
<name>A0ABQ9EQA8_TEGGR</name>
<dbReference type="PANTHER" id="PTHR24403:SF67">
    <property type="entry name" value="FI01116P-RELATED"/>
    <property type="match status" value="1"/>
</dbReference>
<feature type="region of interest" description="Disordered" evidence="5">
    <location>
        <begin position="402"/>
        <end position="429"/>
    </location>
</feature>
<keyword evidence="2" id="KW-0677">Repeat</keyword>
<gene>
    <name evidence="7" type="ORF">KUTeg_017086</name>
</gene>
<evidence type="ECO:0000259" key="6">
    <source>
        <dbReference type="SMART" id="SM00355"/>
    </source>
</evidence>
<proteinExistence type="predicted"/>
<feature type="domain" description="C2H2-type" evidence="6">
    <location>
        <begin position="573"/>
        <end position="598"/>
    </location>
</feature>
<dbReference type="SMART" id="SM00355">
    <property type="entry name" value="ZnF_C2H2"/>
    <property type="match status" value="7"/>
</dbReference>
<feature type="domain" description="C2H2-type" evidence="6">
    <location>
        <begin position="377"/>
        <end position="400"/>
    </location>
</feature>
<dbReference type="PANTHER" id="PTHR24403">
    <property type="entry name" value="ZINC FINGER PROTEIN"/>
    <property type="match status" value="1"/>
</dbReference>
<feature type="domain" description="C2H2-type" evidence="6">
    <location>
        <begin position="214"/>
        <end position="237"/>
    </location>
</feature>
<feature type="domain" description="C2H2-type" evidence="6">
    <location>
        <begin position="528"/>
        <end position="550"/>
    </location>
</feature>
<evidence type="ECO:0000256" key="1">
    <source>
        <dbReference type="ARBA" id="ARBA00022723"/>
    </source>
</evidence>
<evidence type="ECO:0000256" key="3">
    <source>
        <dbReference type="ARBA" id="ARBA00022771"/>
    </source>
</evidence>
<feature type="compositionally biased region" description="Low complexity" evidence="5">
    <location>
        <begin position="449"/>
        <end position="462"/>
    </location>
</feature>
<feature type="domain" description="C2H2-type" evidence="6">
    <location>
        <begin position="332"/>
        <end position="355"/>
    </location>
</feature>
<evidence type="ECO:0000256" key="2">
    <source>
        <dbReference type="ARBA" id="ARBA00022737"/>
    </source>
</evidence>
<feature type="compositionally biased region" description="Acidic residues" evidence="5">
    <location>
        <begin position="10"/>
        <end position="38"/>
    </location>
</feature>
<reference evidence="7 8" key="1">
    <citation type="submission" date="2022-12" db="EMBL/GenBank/DDBJ databases">
        <title>Chromosome-level genome of Tegillarca granosa.</title>
        <authorList>
            <person name="Kim J."/>
        </authorList>
    </citation>
    <scope>NUCLEOTIDE SEQUENCE [LARGE SCALE GENOMIC DNA]</scope>
    <source>
        <strain evidence="7">Teg-2019</strain>
        <tissue evidence="7">Adductor muscle</tissue>
    </source>
</reference>
<evidence type="ECO:0000256" key="5">
    <source>
        <dbReference type="SAM" id="MobiDB-lite"/>
    </source>
</evidence>